<dbReference type="GO" id="GO:1904262">
    <property type="term" value="P:negative regulation of TORC1 signaling"/>
    <property type="evidence" value="ECO:0007669"/>
    <property type="project" value="TreeGrafter"/>
</dbReference>
<evidence type="ECO:0000256" key="1">
    <source>
        <dbReference type="ARBA" id="ARBA00022603"/>
    </source>
</evidence>
<accession>A0A8J5TJG1</accession>
<sequence>MNDEGKRLAEVVKGTHKRLRRRYKLGEDETQVWQQHIQHVEELHTYANAMHTLATQHWEPRQQVNTSRVTWVHNAIMQYFHGGDIQRTTDKEMRKLEHLGLKMDESNIADRCKVLLTSRVKVLDVGSCYNPFLVYKEFDVMAVDLCPAHPSVKKCDFLSLEVVKKPIEDNPVKTDVHSHPKLLLQSDKHESTSKITSVTTDTLQDTKLLVSDISNTSQQATGKVELTEPISSDKNSKEGATAAMPEATTNSKSTPMRILDGDTRLSTGMSREGRCSPEMSNTSMAEWSRSVEVNENVEPKTDQVPRDETVACLEGGSFDAVVFCLLLEYLPSPKHRFLCCQKAYNLLRHNGILCVITPDSKHQNANVHLYKLWKITLGYIGFSRTKYEKLTHFHGMVFRKGLYKEAWRLDAARELSLMKKTIVKNKFVGINYDKIDSEVYIPQDFQDVSDSEEETR</sequence>
<dbReference type="EMBL" id="JAHLQT010003055">
    <property type="protein sequence ID" value="KAG7176654.1"/>
    <property type="molecule type" value="Genomic_DNA"/>
</dbReference>
<dbReference type="OrthoDB" id="5954793at2759"/>
<keyword evidence="2 4" id="KW-0808">Transferase</keyword>
<proteinExistence type="inferred from homology"/>
<dbReference type="CDD" id="cd02440">
    <property type="entry name" value="AdoMet_MTases"/>
    <property type="match status" value="1"/>
</dbReference>
<dbReference type="InterPro" id="IPR021867">
    <property type="entry name" value="Bmt2/SAMTOR"/>
</dbReference>
<dbReference type="EC" id="2.1.1.-" evidence="4"/>
<dbReference type="GO" id="GO:0032259">
    <property type="term" value="P:methylation"/>
    <property type="evidence" value="ECO:0007669"/>
    <property type="project" value="UniProtKB-KW"/>
</dbReference>
<dbReference type="Proteomes" id="UP000747542">
    <property type="component" value="Unassembled WGS sequence"/>
</dbReference>
<name>A0A8J5TJG1_HOMAM</name>
<dbReference type="HAMAP" id="MF_03044">
    <property type="entry name" value="BMT2"/>
    <property type="match status" value="1"/>
</dbReference>
<dbReference type="AlphaFoldDB" id="A0A8J5TJG1"/>
<feature type="binding site" evidence="4">
    <location>
        <position position="126"/>
    </location>
    <ligand>
        <name>S-adenosyl-L-methionine</name>
        <dbReference type="ChEBI" id="CHEBI:59789"/>
    </ligand>
</feature>
<evidence type="ECO:0000256" key="5">
    <source>
        <dbReference type="SAM" id="MobiDB-lite"/>
    </source>
</evidence>
<keyword evidence="1 4" id="KW-0489">Methyltransferase</keyword>
<dbReference type="GO" id="GO:0008168">
    <property type="term" value="F:methyltransferase activity"/>
    <property type="evidence" value="ECO:0007669"/>
    <property type="project" value="UniProtKB-UniRule"/>
</dbReference>
<keyword evidence="3 4" id="KW-0949">S-adenosyl-L-methionine</keyword>
<protein>
    <recommendedName>
        <fullName evidence="4">S-adenosylmethionine sensor upstream of mTORC1</fullName>
    </recommendedName>
    <alternativeName>
        <fullName evidence="4">Probable methyltransferase BMT2 homolog</fullName>
        <ecNumber evidence="4">2.1.1.-</ecNumber>
    </alternativeName>
</protein>
<evidence type="ECO:0000256" key="2">
    <source>
        <dbReference type="ARBA" id="ARBA00022679"/>
    </source>
</evidence>
<dbReference type="PANTHER" id="PTHR21008">
    <property type="entry name" value="S-ADENOSYLMETHIONINE SENSOR UPSTREAM OF MTORC1-RELATED"/>
    <property type="match status" value="1"/>
</dbReference>
<keyword evidence="7" id="KW-1185">Reference proteome</keyword>
<comment type="caution">
    <text evidence="6">The sequence shown here is derived from an EMBL/GenBank/DDBJ whole genome shotgun (WGS) entry which is preliminary data.</text>
</comment>
<feature type="binding site" evidence="4">
    <location>
        <position position="144"/>
    </location>
    <ligand>
        <name>S-adenosyl-L-methionine</name>
        <dbReference type="ChEBI" id="CHEBI:59789"/>
    </ligand>
</feature>
<organism evidence="6 7">
    <name type="scientific">Homarus americanus</name>
    <name type="common">American lobster</name>
    <dbReference type="NCBI Taxonomy" id="6706"/>
    <lineage>
        <taxon>Eukaryota</taxon>
        <taxon>Metazoa</taxon>
        <taxon>Ecdysozoa</taxon>
        <taxon>Arthropoda</taxon>
        <taxon>Crustacea</taxon>
        <taxon>Multicrustacea</taxon>
        <taxon>Malacostraca</taxon>
        <taxon>Eumalacostraca</taxon>
        <taxon>Eucarida</taxon>
        <taxon>Decapoda</taxon>
        <taxon>Pleocyemata</taxon>
        <taxon>Astacidea</taxon>
        <taxon>Nephropoidea</taxon>
        <taxon>Nephropidae</taxon>
        <taxon>Homarus</taxon>
    </lineage>
</organism>
<evidence type="ECO:0000313" key="6">
    <source>
        <dbReference type="EMBL" id="KAG7176654.1"/>
    </source>
</evidence>
<evidence type="ECO:0000256" key="4">
    <source>
        <dbReference type="HAMAP-Rule" id="MF_03044"/>
    </source>
</evidence>
<feature type="region of interest" description="Disordered" evidence="5">
    <location>
        <begin position="217"/>
        <end position="286"/>
    </location>
</feature>
<gene>
    <name evidence="6" type="primary">bmt2-L</name>
    <name evidence="6" type="ORF">Hamer_G015468</name>
</gene>
<comment type="similarity">
    <text evidence="4">Belongs to the BMT2 family.</text>
</comment>
<reference evidence="6" key="1">
    <citation type="journal article" date="2021" name="Sci. Adv.">
        <title>The American lobster genome reveals insights on longevity, neural, and immune adaptations.</title>
        <authorList>
            <person name="Polinski J.M."/>
            <person name="Zimin A.V."/>
            <person name="Clark K.F."/>
            <person name="Kohn A.B."/>
            <person name="Sadowski N."/>
            <person name="Timp W."/>
            <person name="Ptitsyn A."/>
            <person name="Khanna P."/>
            <person name="Romanova D.Y."/>
            <person name="Williams P."/>
            <person name="Greenwood S.J."/>
            <person name="Moroz L.L."/>
            <person name="Walt D.R."/>
            <person name="Bodnar A.G."/>
        </authorList>
    </citation>
    <scope>NUCLEOTIDE SEQUENCE</scope>
    <source>
        <strain evidence="6">GMGI-L3</strain>
    </source>
</reference>
<comment type="function">
    <text evidence="4">S-adenosyl-L-methionine-binding protein that acts as an inhibitor of mTORC1 signaling. Acts as a sensor of S-adenosyl-L-methionine to signal methionine sufficiency to mTORC1. Probably also acts as a S-adenosyl-L-methionine-dependent methyltransferase.</text>
</comment>
<evidence type="ECO:0000313" key="7">
    <source>
        <dbReference type="Proteomes" id="UP000747542"/>
    </source>
</evidence>
<evidence type="ECO:0000256" key="3">
    <source>
        <dbReference type="ARBA" id="ARBA00022691"/>
    </source>
</evidence>
<dbReference type="PANTHER" id="PTHR21008:SF0">
    <property type="entry name" value="S-ADENOSYLMETHIONINE SENSOR UPSTREAM OF MTORC1"/>
    <property type="match status" value="1"/>
</dbReference>